<dbReference type="EMBL" id="CP126970">
    <property type="protein sequence ID" value="WIM71101.1"/>
    <property type="molecule type" value="Genomic_DNA"/>
</dbReference>
<proteinExistence type="predicted"/>
<evidence type="ECO:0000313" key="2">
    <source>
        <dbReference type="Proteomes" id="UP001238805"/>
    </source>
</evidence>
<name>A0ABY8VN73_9CORY</name>
<sequence>MSDFFTDIVNIVSNFVETVFNAIGAVGGGVFTGAQGVVDALSS</sequence>
<keyword evidence="2" id="KW-1185">Reference proteome</keyword>
<gene>
    <name evidence="1" type="ORF">QP029_04665</name>
</gene>
<evidence type="ECO:0008006" key="3">
    <source>
        <dbReference type="Google" id="ProtNLM"/>
    </source>
</evidence>
<evidence type="ECO:0000313" key="1">
    <source>
        <dbReference type="EMBL" id="WIM71101.1"/>
    </source>
</evidence>
<protein>
    <recommendedName>
        <fullName evidence="3">Porin</fullName>
    </recommendedName>
</protein>
<accession>A0ABY8VN73</accession>
<dbReference type="Proteomes" id="UP001238805">
    <property type="component" value="Chromosome"/>
</dbReference>
<reference evidence="1 2" key="1">
    <citation type="submission" date="2023-05" db="EMBL/GenBank/DDBJ databases">
        <title>Corynebacterium suedekumii sp. nov. and Corynebacterium breve sp. nov. isolated from raw cow's milk.</title>
        <authorList>
            <person name="Baer M.K."/>
            <person name="Mehl L."/>
            <person name="Hellmuth R."/>
            <person name="Marke G."/>
            <person name="Lipski A."/>
        </authorList>
    </citation>
    <scope>NUCLEOTIDE SEQUENCE [LARGE SCALE GENOMIC DNA]</scope>
    <source>
        <strain evidence="1 2">LM112</strain>
    </source>
</reference>
<organism evidence="1 2">
    <name type="scientific">Corynebacterium suedekumii</name>
    <dbReference type="NCBI Taxonomy" id="3049801"/>
    <lineage>
        <taxon>Bacteria</taxon>
        <taxon>Bacillati</taxon>
        <taxon>Actinomycetota</taxon>
        <taxon>Actinomycetes</taxon>
        <taxon>Mycobacteriales</taxon>
        <taxon>Corynebacteriaceae</taxon>
        <taxon>Corynebacterium</taxon>
    </lineage>
</organism>
<dbReference type="RefSeq" id="WP_284875676.1">
    <property type="nucleotide sequence ID" value="NZ_CP126970.1"/>
</dbReference>